<evidence type="ECO:0000313" key="3">
    <source>
        <dbReference type="Proteomes" id="UP000606786"/>
    </source>
</evidence>
<keyword evidence="1" id="KW-0472">Membrane</keyword>
<dbReference type="AlphaFoldDB" id="A0A811U5C0"/>
<evidence type="ECO:0000313" key="2">
    <source>
        <dbReference type="EMBL" id="CAD6994184.1"/>
    </source>
</evidence>
<organism evidence="2 3">
    <name type="scientific">Ceratitis capitata</name>
    <name type="common">Mediterranean fruit fly</name>
    <name type="synonym">Tephritis capitata</name>
    <dbReference type="NCBI Taxonomy" id="7213"/>
    <lineage>
        <taxon>Eukaryota</taxon>
        <taxon>Metazoa</taxon>
        <taxon>Ecdysozoa</taxon>
        <taxon>Arthropoda</taxon>
        <taxon>Hexapoda</taxon>
        <taxon>Insecta</taxon>
        <taxon>Pterygota</taxon>
        <taxon>Neoptera</taxon>
        <taxon>Endopterygota</taxon>
        <taxon>Diptera</taxon>
        <taxon>Brachycera</taxon>
        <taxon>Muscomorpha</taxon>
        <taxon>Tephritoidea</taxon>
        <taxon>Tephritidae</taxon>
        <taxon>Ceratitis</taxon>
        <taxon>Ceratitis</taxon>
    </lineage>
</organism>
<dbReference type="Proteomes" id="UP000606786">
    <property type="component" value="Unassembled WGS sequence"/>
</dbReference>
<keyword evidence="1" id="KW-1133">Transmembrane helix</keyword>
<accession>A0A811U5C0</accession>
<proteinExistence type="predicted"/>
<keyword evidence="3" id="KW-1185">Reference proteome</keyword>
<dbReference type="EMBL" id="CAJHJT010000001">
    <property type="protein sequence ID" value="CAD6994184.1"/>
    <property type="molecule type" value="Genomic_DNA"/>
</dbReference>
<protein>
    <submittedName>
        <fullName evidence="2">(Mediterranean fruit fly) hypothetical protein</fullName>
    </submittedName>
</protein>
<name>A0A811U5C0_CERCA</name>
<sequence>MPKVHHQAPAICTVRFVIVVVFGICTPKAIDRVSWQTPGKRLAELGGRLGLQTMQVLRNNNGKQKVK</sequence>
<evidence type="ECO:0000256" key="1">
    <source>
        <dbReference type="SAM" id="Phobius"/>
    </source>
</evidence>
<keyword evidence="1" id="KW-0812">Transmembrane</keyword>
<comment type="caution">
    <text evidence="2">The sequence shown here is derived from an EMBL/GenBank/DDBJ whole genome shotgun (WGS) entry which is preliminary data.</text>
</comment>
<reference evidence="2" key="1">
    <citation type="submission" date="2020-11" db="EMBL/GenBank/DDBJ databases">
        <authorList>
            <person name="Whitehead M."/>
        </authorList>
    </citation>
    <scope>NUCLEOTIDE SEQUENCE</scope>
    <source>
        <strain evidence="2">EGII</strain>
    </source>
</reference>
<gene>
    <name evidence="2" type="ORF">CCAP1982_LOCUS2949</name>
</gene>
<feature type="transmembrane region" description="Helical" evidence="1">
    <location>
        <begin position="6"/>
        <end position="25"/>
    </location>
</feature>